<keyword evidence="2" id="KW-0472">Membrane</keyword>
<evidence type="ECO:0000313" key="3">
    <source>
        <dbReference type="EMBL" id="KAK6948855.1"/>
    </source>
</evidence>
<protein>
    <submittedName>
        <fullName evidence="3">Uncharacterized protein</fullName>
    </submittedName>
</protein>
<comment type="caution">
    <text evidence="3">The sequence shown here is derived from an EMBL/GenBank/DDBJ whole genome shotgun (WGS) entry which is preliminary data.</text>
</comment>
<feature type="transmembrane region" description="Helical" evidence="2">
    <location>
        <begin position="529"/>
        <end position="547"/>
    </location>
</feature>
<gene>
    <name evidence="3" type="ORF">Daesc_008926</name>
</gene>
<evidence type="ECO:0000256" key="1">
    <source>
        <dbReference type="SAM" id="MobiDB-lite"/>
    </source>
</evidence>
<feature type="region of interest" description="Disordered" evidence="1">
    <location>
        <begin position="1"/>
        <end position="21"/>
    </location>
</feature>
<dbReference type="EMBL" id="JBANMG010000009">
    <property type="protein sequence ID" value="KAK6948855.1"/>
    <property type="molecule type" value="Genomic_DNA"/>
</dbReference>
<organism evidence="3 4">
    <name type="scientific">Daldinia eschscholtzii</name>
    <dbReference type="NCBI Taxonomy" id="292717"/>
    <lineage>
        <taxon>Eukaryota</taxon>
        <taxon>Fungi</taxon>
        <taxon>Dikarya</taxon>
        <taxon>Ascomycota</taxon>
        <taxon>Pezizomycotina</taxon>
        <taxon>Sordariomycetes</taxon>
        <taxon>Xylariomycetidae</taxon>
        <taxon>Xylariales</taxon>
        <taxon>Hypoxylaceae</taxon>
        <taxon>Daldinia</taxon>
    </lineage>
</organism>
<feature type="compositionally biased region" description="Basic and acidic residues" evidence="1">
    <location>
        <begin position="1"/>
        <end position="11"/>
    </location>
</feature>
<dbReference type="Proteomes" id="UP001369815">
    <property type="component" value="Unassembled WGS sequence"/>
</dbReference>
<evidence type="ECO:0000313" key="4">
    <source>
        <dbReference type="Proteomes" id="UP001369815"/>
    </source>
</evidence>
<feature type="transmembrane region" description="Helical" evidence="2">
    <location>
        <begin position="553"/>
        <end position="575"/>
    </location>
</feature>
<keyword evidence="2" id="KW-0812">Transmembrane</keyword>
<dbReference type="AlphaFoldDB" id="A0AAX6M882"/>
<name>A0AAX6M882_9PEZI</name>
<accession>A0AAX6M882</accession>
<proteinExistence type="predicted"/>
<evidence type="ECO:0000256" key="2">
    <source>
        <dbReference type="SAM" id="Phobius"/>
    </source>
</evidence>
<sequence>MSGKINSREKLGTTQGRRRALYTPRDTDVRDYPKNIFEYAAYGIFGDPDHKWGPFARHVRAAKKEGRWREWTLRDIVNEEPDDSGDESDTPYRRRARSARTHSFKYRMADELRNDVRPAHIDFEELLGRISHPGDYDDSFYKRHYANLYSKTVEFAAKWFDGNVNLDSFSHPGQIWTANMTQQFTEYARLVAHEDRGNGGWPVILNDAAQRRWLIVGILGQVMEKKIFNELLFGADEDTEEELERLDFKWMEKEGYDRKTARAITARYGVEGGLLPADFWPKVDELTAKTMNIFLPLLNVFKEVFPAQTRTWYSKTVFLQELHTIISYAGMIQVCMAISPSIFHFLSATPGARMDYGQEQQADMQLYRESKQLYDAEDETWREHVNAAVSGSRVSRHAGQPIQIPQNENERRAMEYHRIRGAKVKFAVFPKVTRYRPHNKGRGATEDSLYYDPEDESWEHERDNIEGQSIIDISNCMVVYYQGLLYPEDGFVEAITLDEHLNTLLWQPNGLYGIVVSALSALSSASRRAFWHVLVVGGALWSLFSLYKGFDYITYLANYWLIPILWISSCTYFLAKPYIDQGNWKKGGSIIGAWVLFVYLIGAYYTFTGAQPPPRDARVGWEFLGGQFNETLSDKIRGLIKPSGA</sequence>
<keyword evidence="2" id="KW-1133">Transmembrane helix</keyword>
<keyword evidence="4" id="KW-1185">Reference proteome</keyword>
<reference evidence="3 4" key="1">
    <citation type="journal article" date="2024" name="Front Chem Biol">
        <title>Unveiling the potential of Daldinia eschscholtzii MFLUCC 19-0629 through bioactivity and bioinformatics studies for enhanced sustainable agriculture production.</title>
        <authorList>
            <person name="Brooks S."/>
            <person name="Weaver J.A."/>
            <person name="Klomchit A."/>
            <person name="Alharthi S.A."/>
            <person name="Onlamun T."/>
            <person name="Nurani R."/>
            <person name="Vong T.K."/>
            <person name="Alberti F."/>
            <person name="Greco C."/>
        </authorList>
    </citation>
    <scope>NUCLEOTIDE SEQUENCE [LARGE SCALE GENOMIC DNA]</scope>
    <source>
        <strain evidence="3">MFLUCC 19-0629</strain>
    </source>
</reference>
<feature type="transmembrane region" description="Helical" evidence="2">
    <location>
        <begin position="587"/>
        <end position="607"/>
    </location>
</feature>